<sequence>MDKKTNSKGKKKMDFTRLTNLLYEASSSLVPGTGKLYSTMYTNDDEKEEVEYIEDDKD</sequence>
<comment type="caution">
    <text evidence="1">The sequence shown here is derived from an EMBL/GenBank/DDBJ whole genome shotgun (WGS) entry which is preliminary data.</text>
</comment>
<evidence type="ECO:0000313" key="2">
    <source>
        <dbReference type="Proteomes" id="UP001623661"/>
    </source>
</evidence>
<dbReference type="RefSeq" id="WP_406766900.1">
    <property type="nucleotide sequence ID" value="NZ_JBJHZY010000009.1"/>
</dbReference>
<protein>
    <submittedName>
        <fullName evidence="1">Uncharacterized protein</fullName>
    </submittedName>
</protein>
<evidence type="ECO:0000313" key="1">
    <source>
        <dbReference type="EMBL" id="MFL0270268.1"/>
    </source>
</evidence>
<reference evidence="1 2" key="1">
    <citation type="submission" date="2024-11" db="EMBL/GenBank/DDBJ databases">
        <authorList>
            <person name="Heng Y.C."/>
            <person name="Lim A.C.H."/>
            <person name="Lee J.K.Y."/>
            <person name="Kittelmann S."/>
        </authorList>
    </citation>
    <scope>NUCLEOTIDE SEQUENCE [LARGE SCALE GENOMIC DNA]</scope>
    <source>
        <strain evidence="1 2">WILCCON 0202</strain>
    </source>
</reference>
<proteinExistence type="predicted"/>
<dbReference type="Proteomes" id="UP001623661">
    <property type="component" value="Unassembled WGS sequence"/>
</dbReference>
<keyword evidence="2" id="KW-1185">Reference proteome</keyword>
<accession>A0ABW8TYT5</accession>
<organism evidence="1 2">
    <name type="scientific">Candidatus Clostridium radicumherbarum</name>
    <dbReference type="NCBI Taxonomy" id="3381662"/>
    <lineage>
        <taxon>Bacteria</taxon>
        <taxon>Bacillati</taxon>
        <taxon>Bacillota</taxon>
        <taxon>Clostridia</taxon>
        <taxon>Eubacteriales</taxon>
        <taxon>Clostridiaceae</taxon>
        <taxon>Clostridium</taxon>
    </lineage>
</organism>
<name>A0ABW8TYT5_9CLOT</name>
<dbReference type="EMBL" id="JBJHZY010000009">
    <property type="protein sequence ID" value="MFL0270268.1"/>
    <property type="molecule type" value="Genomic_DNA"/>
</dbReference>
<gene>
    <name evidence="1" type="ORF">ACJDUH_19490</name>
</gene>